<gene>
    <name evidence="2" type="ORF">SDC9_154045</name>
</gene>
<dbReference type="AlphaFoldDB" id="A0A645EXL0"/>
<name>A0A645EXL0_9ZZZZ</name>
<sequence>MDKVDACLDVARRQRTAVVPAKAAPDFEGQLRVTRPARSRSVDLPRGG</sequence>
<organism evidence="2">
    <name type="scientific">bioreactor metagenome</name>
    <dbReference type="NCBI Taxonomy" id="1076179"/>
    <lineage>
        <taxon>unclassified sequences</taxon>
        <taxon>metagenomes</taxon>
        <taxon>ecological metagenomes</taxon>
    </lineage>
</organism>
<dbReference type="EMBL" id="VSSQ01052726">
    <property type="protein sequence ID" value="MPN06788.1"/>
    <property type="molecule type" value="Genomic_DNA"/>
</dbReference>
<accession>A0A645EXL0</accession>
<feature type="region of interest" description="Disordered" evidence="1">
    <location>
        <begin position="29"/>
        <end position="48"/>
    </location>
</feature>
<reference evidence="2" key="1">
    <citation type="submission" date="2019-08" db="EMBL/GenBank/DDBJ databases">
        <authorList>
            <person name="Kucharzyk K."/>
            <person name="Murdoch R.W."/>
            <person name="Higgins S."/>
            <person name="Loffler F."/>
        </authorList>
    </citation>
    <scope>NUCLEOTIDE SEQUENCE</scope>
</reference>
<protein>
    <submittedName>
        <fullName evidence="2">Uncharacterized protein</fullName>
    </submittedName>
</protein>
<evidence type="ECO:0000256" key="1">
    <source>
        <dbReference type="SAM" id="MobiDB-lite"/>
    </source>
</evidence>
<comment type="caution">
    <text evidence="2">The sequence shown here is derived from an EMBL/GenBank/DDBJ whole genome shotgun (WGS) entry which is preliminary data.</text>
</comment>
<proteinExistence type="predicted"/>
<evidence type="ECO:0000313" key="2">
    <source>
        <dbReference type="EMBL" id="MPN06788.1"/>
    </source>
</evidence>